<proteinExistence type="predicted"/>
<sequence length="292" mass="32324">MSQETNATVHGDEQTRSLYHGHTADPTQQETAKARLRQKSFSRANVRRGEIPPGISPLNTDTSFGSTSSLVSTVQRNLGRKRKGSSSPVSSPARKLRVSAQIHAPGDVEPFDSSTPPPRQAPVNRNILAPRRLGVSDEIAVLPLQQTTRPTARSQDGQRRFPPNPHRPTSALASSQPPLGQIQGLNTTDSLPPVEKIPPVVLREKTRWGKLSVEIKRRGINFDKAQNISLPSTATDHRPLTKFFLSDSIPHHTYQLPSEKLLNVVLREVPVEISEEEVYNNLREYGFTPDVL</sequence>
<dbReference type="AlphaFoldDB" id="A0AAW1KG00"/>
<dbReference type="Proteomes" id="UP001458880">
    <property type="component" value="Unassembled WGS sequence"/>
</dbReference>
<evidence type="ECO:0000313" key="3">
    <source>
        <dbReference type="Proteomes" id="UP001458880"/>
    </source>
</evidence>
<gene>
    <name evidence="2" type="ORF">QE152_g24358</name>
</gene>
<feature type="region of interest" description="Disordered" evidence="1">
    <location>
        <begin position="139"/>
        <end position="191"/>
    </location>
</feature>
<comment type="caution">
    <text evidence="2">The sequence shown here is derived from an EMBL/GenBank/DDBJ whole genome shotgun (WGS) entry which is preliminary data.</text>
</comment>
<protein>
    <submittedName>
        <fullName evidence="2">Uncharacterized protein</fullName>
    </submittedName>
</protein>
<reference evidence="2 3" key="1">
    <citation type="journal article" date="2024" name="BMC Genomics">
        <title>De novo assembly and annotation of Popillia japonica's genome with initial clues to its potential as an invasive pest.</title>
        <authorList>
            <person name="Cucini C."/>
            <person name="Boschi S."/>
            <person name="Funari R."/>
            <person name="Cardaioli E."/>
            <person name="Iannotti N."/>
            <person name="Marturano G."/>
            <person name="Paoli F."/>
            <person name="Bruttini M."/>
            <person name="Carapelli A."/>
            <person name="Frati F."/>
            <person name="Nardi F."/>
        </authorList>
    </citation>
    <scope>NUCLEOTIDE SEQUENCE [LARGE SCALE GENOMIC DNA]</scope>
    <source>
        <strain evidence="2">DMR45628</strain>
    </source>
</reference>
<evidence type="ECO:0000313" key="2">
    <source>
        <dbReference type="EMBL" id="KAK9717073.1"/>
    </source>
</evidence>
<evidence type="ECO:0000256" key="1">
    <source>
        <dbReference type="SAM" id="MobiDB-lite"/>
    </source>
</evidence>
<feature type="region of interest" description="Disordered" evidence="1">
    <location>
        <begin position="1"/>
        <end position="123"/>
    </location>
</feature>
<feature type="compositionally biased region" description="Polar residues" evidence="1">
    <location>
        <begin position="144"/>
        <end position="155"/>
    </location>
</feature>
<feature type="compositionally biased region" description="Polar residues" evidence="1">
    <location>
        <begin position="171"/>
        <end position="190"/>
    </location>
</feature>
<keyword evidence="3" id="KW-1185">Reference proteome</keyword>
<name>A0AAW1KG00_POPJA</name>
<feature type="compositionally biased region" description="Polar residues" evidence="1">
    <location>
        <begin position="57"/>
        <end position="76"/>
    </location>
</feature>
<organism evidence="2 3">
    <name type="scientific">Popillia japonica</name>
    <name type="common">Japanese beetle</name>
    <dbReference type="NCBI Taxonomy" id="7064"/>
    <lineage>
        <taxon>Eukaryota</taxon>
        <taxon>Metazoa</taxon>
        <taxon>Ecdysozoa</taxon>
        <taxon>Arthropoda</taxon>
        <taxon>Hexapoda</taxon>
        <taxon>Insecta</taxon>
        <taxon>Pterygota</taxon>
        <taxon>Neoptera</taxon>
        <taxon>Endopterygota</taxon>
        <taxon>Coleoptera</taxon>
        <taxon>Polyphaga</taxon>
        <taxon>Scarabaeiformia</taxon>
        <taxon>Scarabaeidae</taxon>
        <taxon>Rutelinae</taxon>
        <taxon>Popillia</taxon>
    </lineage>
</organism>
<dbReference type="EMBL" id="JASPKY010000247">
    <property type="protein sequence ID" value="KAK9717073.1"/>
    <property type="molecule type" value="Genomic_DNA"/>
</dbReference>
<accession>A0AAW1KG00</accession>